<reference evidence="2" key="1">
    <citation type="journal article" date="2010" name="Nat. Biotechnol.">
        <title>Draft genome sequence of the oilseed species Ricinus communis.</title>
        <authorList>
            <person name="Chan A.P."/>
            <person name="Crabtree J."/>
            <person name="Zhao Q."/>
            <person name="Lorenzi H."/>
            <person name="Orvis J."/>
            <person name="Puiu D."/>
            <person name="Melake-Berhan A."/>
            <person name="Jones K.M."/>
            <person name="Redman J."/>
            <person name="Chen G."/>
            <person name="Cahoon E.B."/>
            <person name="Gedil M."/>
            <person name="Stanke M."/>
            <person name="Haas B.J."/>
            <person name="Wortman J.R."/>
            <person name="Fraser-Liggett C.M."/>
            <person name="Ravel J."/>
            <person name="Rabinowicz P.D."/>
        </authorList>
    </citation>
    <scope>NUCLEOTIDE SEQUENCE [LARGE SCALE GENOMIC DNA]</scope>
    <source>
        <strain evidence="2">cv. Hale</strain>
    </source>
</reference>
<evidence type="ECO:0000313" key="1">
    <source>
        <dbReference type="EMBL" id="EEF28653.1"/>
    </source>
</evidence>
<name>B9T653_RICCO</name>
<gene>
    <name evidence="1" type="ORF">RCOM_0415000</name>
</gene>
<protein>
    <submittedName>
        <fullName evidence="1">Uncharacterized protein</fullName>
    </submittedName>
</protein>
<dbReference type="EMBL" id="EQ974579">
    <property type="protein sequence ID" value="EEF28653.1"/>
    <property type="molecule type" value="Genomic_DNA"/>
</dbReference>
<evidence type="ECO:0000313" key="2">
    <source>
        <dbReference type="Proteomes" id="UP000008311"/>
    </source>
</evidence>
<dbReference type="InParanoid" id="B9T653"/>
<accession>B9T653</accession>
<organism evidence="1 2">
    <name type="scientific">Ricinus communis</name>
    <name type="common">Castor bean</name>
    <dbReference type="NCBI Taxonomy" id="3988"/>
    <lineage>
        <taxon>Eukaryota</taxon>
        <taxon>Viridiplantae</taxon>
        <taxon>Streptophyta</taxon>
        <taxon>Embryophyta</taxon>
        <taxon>Tracheophyta</taxon>
        <taxon>Spermatophyta</taxon>
        <taxon>Magnoliopsida</taxon>
        <taxon>eudicotyledons</taxon>
        <taxon>Gunneridae</taxon>
        <taxon>Pentapetalae</taxon>
        <taxon>rosids</taxon>
        <taxon>fabids</taxon>
        <taxon>Malpighiales</taxon>
        <taxon>Euphorbiaceae</taxon>
        <taxon>Acalyphoideae</taxon>
        <taxon>Acalypheae</taxon>
        <taxon>Ricinus</taxon>
    </lineage>
</organism>
<dbReference type="AlphaFoldDB" id="B9T653"/>
<dbReference type="Proteomes" id="UP000008311">
    <property type="component" value="Unassembled WGS sequence"/>
</dbReference>
<proteinExistence type="predicted"/>
<sequence length="91" mass="10660">MWTIENIEAKWSTQKSSNMAKEHEAYTVAKIHERKVMIGEVKANITRKIEDRARRDKKDNDKDKGEATVKKDREIKIIWGGTIYIAKTEKK</sequence>
<keyword evidence="2" id="KW-1185">Reference proteome</keyword>